<protein>
    <submittedName>
        <fullName evidence="2">RNA polymerase sigma factor (Sigma-70 family)</fullName>
    </submittedName>
</protein>
<accession>A0A366HZ27</accession>
<dbReference type="InterPro" id="IPR036388">
    <property type="entry name" value="WH-like_DNA-bd_sf"/>
</dbReference>
<evidence type="ECO:0000259" key="1">
    <source>
        <dbReference type="Pfam" id="PF08281"/>
    </source>
</evidence>
<dbReference type="GO" id="GO:0016987">
    <property type="term" value="F:sigma factor activity"/>
    <property type="evidence" value="ECO:0007669"/>
    <property type="project" value="InterPro"/>
</dbReference>
<organism evidence="2 3">
    <name type="scientific">Alkalibaculum bacchi</name>
    <dbReference type="NCBI Taxonomy" id="645887"/>
    <lineage>
        <taxon>Bacteria</taxon>
        <taxon>Bacillati</taxon>
        <taxon>Bacillota</taxon>
        <taxon>Clostridia</taxon>
        <taxon>Eubacteriales</taxon>
        <taxon>Eubacteriaceae</taxon>
        <taxon>Alkalibaculum</taxon>
    </lineage>
</organism>
<dbReference type="Proteomes" id="UP000253490">
    <property type="component" value="Unassembled WGS sequence"/>
</dbReference>
<dbReference type="EMBL" id="QNRX01000025">
    <property type="protein sequence ID" value="RBP58067.1"/>
    <property type="molecule type" value="Genomic_DNA"/>
</dbReference>
<dbReference type="SUPFAM" id="SSF88659">
    <property type="entry name" value="Sigma3 and sigma4 domains of RNA polymerase sigma factors"/>
    <property type="match status" value="1"/>
</dbReference>
<reference evidence="2 3" key="1">
    <citation type="submission" date="2018-06" db="EMBL/GenBank/DDBJ databases">
        <title>Genomic Encyclopedia of Type Strains, Phase IV (KMG-IV): sequencing the most valuable type-strain genomes for metagenomic binning, comparative biology and taxonomic classification.</title>
        <authorList>
            <person name="Goeker M."/>
        </authorList>
    </citation>
    <scope>NUCLEOTIDE SEQUENCE [LARGE SCALE GENOMIC DNA]</scope>
    <source>
        <strain evidence="2 3">DSM 22112</strain>
    </source>
</reference>
<dbReference type="GO" id="GO:0006352">
    <property type="term" value="P:DNA-templated transcription initiation"/>
    <property type="evidence" value="ECO:0007669"/>
    <property type="project" value="InterPro"/>
</dbReference>
<dbReference type="NCBIfam" id="TIGR02937">
    <property type="entry name" value="sigma70-ECF"/>
    <property type="match status" value="1"/>
</dbReference>
<dbReference type="InterPro" id="IPR013325">
    <property type="entry name" value="RNA_pol_sigma_r2"/>
</dbReference>
<evidence type="ECO:0000313" key="3">
    <source>
        <dbReference type="Proteomes" id="UP000253490"/>
    </source>
</evidence>
<dbReference type="RefSeq" id="WP_148581890.1">
    <property type="nucleotide sequence ID" value="NZ_QNRX01000025.1"/>
</dbReference>
<sequence length="265" mass="31207">MHGSLTRSKAYLTESESFCRPTNQPLRKVPRSAFGFPPIKSSAFSFPVSAKVMSHSLKSHRIIRYNFFYKEVIQITLITLIDEIKSGDTSQMGVLIEQVRPVTLSMIKKYGYYDSFEENYHNAMVQLLEAVQEFDISKQVPFAAFYKKKLFYFYMEVIKEQADKIEFVEMMPTFDNLKDENLIEQDKSLDKIIWRENTEDIQRALLKLTPRQQWFIREHFYKGKKVQQIAKENDLHPQTVTKLKARALGALRAQLRNENLQFRIN</sequence>
<evidence type="ECO:0000313" key="2">
    <source>
        <dbReference type="EMBL" id="RBP58067.1"/>
    </source>
</evidence>
<dbReference type="InterPro" id="IPR014284">
    <property type="entry name" value="RNA_pol_sigma-70_dom"/>
</dbReference>
<feature type="domain" description="RNA polymerase sigma factor 70 region 4 type 2" evidence="1">
    <location>
        <begin position="199"/>
        <end position="251"/>
    </location>
</feature>
<dbReference type="InterPro" id="IPR013249">
    <property type="entry name" value="RNA_pol_sigma70_r4_t2"/>
</dbReference>
<gene>
    <name evidence="2" type="ORF">DES36_1252</name>
</gene>
<name>A0A366HZ27_9FIRM</name>
<dbReference type="Pfam" id="PF08281">
    <property type="entry name" value="Sigma70_r4_2"/>
    <property type="match status" value="1"/>
</dbReference>
<dbReference type="SUPFAM" id="SSF88946">
    <property type="entry name" value="Sigma2 domain of RNA polymerase sigma factors"/>
    <property type="match status" value="1"/>
</dbReference>
<dbReference type="GO" id="GO:0003677">
    <property type="term" value="F:DNA binding"/>
    <property type="evidence" value="ECO:0007669"/>
    <property type="project" value="InterPro"/>
</dbReference>
<keyword evidence="3" id="KW-1185">Reference proteome</keyword>
<comment type="caution">
    <text evidence="2">The sequence shown here is derived from an EMBL/GenBank/DDBJ whole genome shotgun (WGS) entry which is preliminary data.</text>
</comment>
<dbReference type="AlphaFoldDB" id="A0A366HZ27"/>
<dbReference type="Gene3D" id="1.10.10.10">
    <property type="entry name" value="Winged helix-like DNA-binding domain superfamily/Winged helix DNA-binding domain"/>
    <property type="match status" value="1"/>
</dbReference>
<dbReference type="InterPro" id="IPR013324">
    <property type="entry name" value="RNA_pol_sigma_r3/r4-like"/>
</dbReference>
<proteinExistence type="predicted"/>